<gene>
    <name evidence="2" type="ORF">GCM10017559_62540</name>
</gene>
<dbReference type="EMBL" id="BAAAWD010000016">
    <property type="protein sequence ID" value="GAA3027736.1"/>
    <property type="molecule type" value="Genomic_DNA"/>
</dbReference>
<organism evidence="2 3">
    <name type="scientific">Streptosporangium longisporum</name>
    <dbReference type="NCBI Taxonomy" id="46187"/>
    <lineage>
        <taxon>Bacteria</taxon>
        <taxon>Bacillati</taxon>
        <taxon>Actinomycetota</taxon>
        <taxon>Actinomycetes</taxon>
        <taxon>Streptosporangiales</taxon>
        <taxon>Streptosporangiaceae</taxon>
        <taxon>Streptosporangium</taxon>
    </lineage>
</organism>
<dbReference type="Proteomes" id="UP001499930">
    <property type="component" value="Unassembled WGS sequence"/>
</dbReference>
<protein>
    <submittedName>
        <fullName evidence="2">Uncharacterized protein</fullName>
    </submittedName>
</protein>
<comment type="caution">
    <text evidence="2">The sequence shown here is derived from an EMBL/GenBank/DDBJ whole genome shotgun (WGS) entry which is preliminary data.</text>
</comment>
<reference evidence="3" key="1">
    <citation type="journal article" date="2019" name="Int. J. Syst. Evol. Microbiol.">
        <title>The Global Catalogue of Microorganisms (GCM) 10K type strain sequencing project: providing services to taxonomists for standard genome sequencing and annotation.</title>
        <authorList>
            <consortium name="The Broad Institute Genomics Platform"/>
            <consortium name="The Broad Institute Genome Sequencing Center for Infectious Disease"/>
            <person name="Wu L."/>
            <person name="Ma J."/>
        </authorList>
    </citation>
    <scope>NUCLEOTIDE SEQUENCE [LARGE SCALE GENOMIC DNA]</scope>
    <source>
        <strain evidence="3">JCM 3106</strain>
    </source>
</reference>
<feature type="region of interest" description="Disordered" evidence="1">
    <location>
        <begin position="21"/>
        <end position="65"/>
    </location>
</feature>
<accession>A0ABP6L2E0</accession>
<keyword evidence="3" id="KW-1185">Reference proteome</keyword>
<proteinExistence type="predicted"/>
<name>A0ABP6L2E0_9ACTN</name>
<dbReference type="RefSeq" id="WP_344902174.1">
    <property type="nucleotide sequence ID" value="NZ_BAAAWD010000016.1"/>
</dbReference>
<sequence>MSASEPPGRLERLLARLTRGRAVDSDGADSWLTDLRSDFEPPTAQQPEPPTARPGGRYPYGGDGR</sequence>
<evidence type="ECO:0000256" key="1">
    <source>
        <dbReference type="SAM" id="MobiDB-lite"/>
    </source>
</evidence>
<evidence type="ECO:0000313" key="3">
    <source>
        <dbReference type="Proteomes" id="UP001499930"/>
    </source>
</evidence>
<evidence type="ECO:0000313" key="2">
    <source>
        <dbReference type="EMBL" id="GAA3027736.1"/>
    </source>
</evidence>